<evidence type="ECO:0000256" key="10">
    <source>
        <dbReference type="RuleBase" id="RU003983"/>
    </source>
</evidence>
<keyword evidence="2 10" id="KW-0645">Protease</keyword>
<keyword evidence="9 11" id="KW-0472">Membrane</keyword>
<evidence type="ECO:0000256" key="11">
    <source>
        <dbReference type="SAM" id="Phobius"/>
    </source>
</evidence>
<dbReference type="Pfam" id="PF01435">
    <property type="entry name" value="Peptidase_M48"/>
    <property type="match status" value="1"/>
</dbReference>
<evidence type="ECO:0000256" key="7">
    <source>
        <dbReference type="ARBA" id="ARBA00022989"/>
    </source>
</evidence>
<sequence>MRFVKHILFGLILIYTSMWGQINLLVGSMGHDKALVTVVENAKLTDLIWQKTNVEIKTIKIAESDRPYGMMVGIPGRPQLLLSRGLYDNFAPDEVEYVVLHEAGHYALAHSVKELLLGLLLLVVGIWALKRTRKPARGIVGAITLGLIFGVAMIRLGAFNELQADNYAVTRMTNPEGMIAATEKFRGHYGKSLTQNDNKLIQWMFYRGNPYDNRIKIAEEEMEKRGELQVN</sequence>
<keyword evidence="4" id="KW-0479">Metal-binding</keyword>
<evidence type="ECO:0000313" key="14">
    <source>
        <dbReference type="Proteomes" id="UP000229574"/>
    </source>
</evidence>
<dbReference type="EMBL" id="PEYY01000050">
    <property type="protein sequence ID" value="PIS18086.1"/>
    <property type="molecule type" value="Genomic_DNA"/>
</dbReference>
<dbReference type="InterPro" id="IPR001915">
    <property type="entry name" value="Peptidase_M48"/>
</dbReference>
<name>A0A2H0WZK0_9BACT</name>
<evidence type="ECO:0000256" key="2">
    <source>
        <dbReference type="ARBA" id="ARBA00022670"/>
    </source>
</evidence>
<evidence type="ECO:0000256" key="8">
    <source>
        <dbReference type="ARBA" id="ARBA00023049"/>
    </source>
</evidence>
<evidence type="ECO:0000256" key="3">
    <source>
        <dbReference type="ARBA" id="ARBA00022692"/>
    </source>
</evidence>
<evidence type="ECO:0000256" key="6">
    <source>
        <dbReference type="ARBA" id="ARBA00022833"/>
    </source>
</evidence>
<comment type="caution">
    <text evidence="13">The sequence shown here is derived from an EMBL/GenBank/DDBJ whole genome shotgun (WGS) entry which is preliminary data.</text>
</comment>
<feature type="domain" description="Peptidase M48" evidence="12">
    <location>
        <begin position="59"/>
        <end position="186"/>
    </location>
</feature>
<gene>
    <name evidence="13" type="ORF">COT54_01180</name>
</gene>
<evidence type="ECO:0000256" key="5">
    <source>
        <dbReference type="ARBA" id="ARBA00022801"/>
    </source>
</evidence>
<protein>
    <recommendedName>
        <fullName evidence="12">Peptidase M48 domain-containing protein</fullName>
    </recommendedName>
</protein>
<dbReference type="GO" id="GO:0006508">
    <property type="term" value="P:proteolysis"/>
    <property type="evidence" value="ECO:0007669"/>
    <property type="project" value="UniProtKB-KW"/>
</dbReference>
<keyword evidence="6 10" id="KW-0862">Zinc</keyword>
<keyword evidence="1" id="KW-1003">Cell membrane</keyword>
<dbReference type="GO" id="GO:0004222">
    <property type="term" value="F:metalloendopeptidase activity"/>
    <property type="evidence" value="ECO:0007669"/>
    <property type="project" value="InterPro"/>
</dbReference>
<keyword evidence="3 11" id="KW-0812">Transmembrane</keyword>
<evidence type="ECO:0000259" key="12">
    <source>
        <dbReference type="Pfam" id="PF01435"/>
    </source>
</evidence>
<accession>A0A2H0WZK0</accession>
<keyword evidence="5 10" id="KW-0378">Hydrolase</keyword>
<keyword evidence="7 11" id="KW-1133">Transmembrane helix</keyword>
<dbReference type="PANTHER" id="PTHR43221:SF2">
    <property type="entry name" value="PROTEASE HTPX HOMOLOG"/>
    <property type="match status" value="1"/>
</dbReference>
<feature type="transmembrane region" description="Helical" evidence="11">
    <location>
        <begin position="107"/>
        <end position="127"/>
    </location>
</feature>
<comment type="cofactor">
    <cofactor evidence="10">
        <name>Zn(2+)</name>
        <dbReference type="ChEBI" id="CHEBI:29105"/>
    </cofactor>
    <text evidence="10">Binds 1 zinc ion per subunit.</text>
</comment>
<evidence type="ECO:0000313" key="13">
    <source>
        <dbReference type="EMBL" id="PIS18086.1"/>
    </source>
</evidence>
<organism evidence="13 14">
    <name type="scientific">Candidatus Collierbacteria bacterium CG09_land_8_20_14_0_10_46_12</name>
    <dbReference type="NCBI Taxonomy" id="1974533"/>
    <lineage>
        <taxon>Bacteria</taxon>
        <taxon>Candidatus Collieribacteriota</taxon>
    </lineage>
</organism>
<proteinExistence type="inferred from homology"/>
<dbReference type="InterPro" id="IPR050083">
    <property type="entry name" value="HtpX_protease"/>
</dbReference>
<evidence type="ECO:0000256" key="9">
    <source>
        <dbReference type="ARBA" id="ARBA00023136"/>
    </source>
</evidence>
<feature type="transmembrane region" description="Helical" evidence="11">
    <location>
        <begin position="7"/>
        <end position="26"/>
    </location>
</feature>
<reference evidence="14" key="1">
    <citation type="submission" date="2017-09" db="EMBL/GenBank/DDBJ databases">
        <title>Depth-based differentiation of microbial function through sediment-hosted aquifers and enrichment of novel symbionts in the deep terrestrial subsurface.</title>
        <authorList>
            <person name="Probst A.J."/>
            <person name="Ladd B."/>
            <person name="Jarett J.K."/>
            <person name="Geller-Mcgrath D.E."/>
            <person name="Sieber C.M.K."/>
            <person name="Emerson J.B."/>
            <person name="Anantharaman K."/>
            <person name="Thomas B.C."/>
            <person name="Malmstrom R."/>
            <person name="Stieglmeier M."/>
            <person name="Klingl A."/>
            <person name="Woyke T."/>
            <person name="Ryan C.M."/>
            <person name="Banfield J.F."/>
        </authorList>
    </citation>
    <scope>NUCLEOTIDE SEQUENCE [LARGE SCALE GENOMIC DNA]</scope>
</reference>
<evidence type="ECO:0000256" key="4">
    <source>
        <dbReference type="ARBA" id="ARBA00022723"/>
    </source>
</evidence>
<dbReference type="Gene3D" id="3.30.2010.10">
    <property type="entry name" value="Metalloproteases ('zincins'), catalytic domain"/>
    <property type="match status" value="1"/>
</dbReference>
<keyword evidence="8 10" id="KW-0482">Metalloprotease</keyword>
<dbReference type="GO" id="GO:0046872">
    <property type="term" value="F:metal ion binding"/>
    <property type="evidence" value="ECO:0007669"/>
    <property type="project" value="UniProtKB-KW"/>
</dbReference>
<feature type="transmembrane region" description="Helical" evidence="11">
    <location>
        <begin position="139"/>
        <end position="158"/>
    </location>
</feature>
<dbReference type="PANTHER" id="PTHR43221">
    <property type="entry name" value="PROTEASE HTPX"/>
    <property type="match status" value="1"/>
</dbReference>
<evidence type="ECO:0000256" key="1">
    <source>
        <dbReference type="ARBA" id="ARBA00022475"/>
    </source>
</evidence>
<dbReference type="Proteomes" id="UP000229574">
    <property type="component" value="Unassembled WGS sequence"/>
</dbReference>
<dbReference type="AlphaFoldDB" id="A0A2H0WZK0"/>
<comment type="similarity">
    <text evidence="10">Belongs to the peptidase M48 family.</text>
</comment>